<comment type="similarity">
    <text evidence="3">Belongs to the RecD family.</text>
</comment>
<evidence type="ECO:0000313" key="5">
    <source>
        <dbReference type="EMBL" id="TGK03987.1"/>
    </source>
</evidence>
<dbReference type="CDD" id="cd17933">
    <property type="entry name" value="DEXSc_RecD-like"/>
    <property type="match status" value="1"/>
</dbReference>
<keyword evidence="6" id="KW-1185">Reference proteome</keyword>
<dbReference type="HAMAP" id="MF_01487">
    <property type="entry name" value="RecD"/>
    <property type="match status" value="1"/>
</dbReference>
<sequence>MKEETLKEVLDSEYASFLTEELSSYSEGISKEKLYEWNLALIQASQQGSLAIPFSETKNKPGIFFKERNGLLYYNKIFHQLTLVEEGFRRLSETSSRTKEVEKVQNVFRELIQTNPLSIRKDSQEFILCGEGEQKEALEAALQNSFFVLTGGPGTGKTTVITNVIRGLLRLGYRANQIGLAAPTGRAAQRLKESLETTLSYVKQKNELDSSILEIPASTLHRLLEYNPRRRSYKYKEDFPLPYQVIIIDEVSMVDLNMMYRLMKALPFFRKEFRLILLGDPNQLPSVEAGAILSDLVQVLVQKKSQNLIALRTSHRQEIGSVSISKAANSCVQASVTLSEFLENSQGKISLDPSFQTEIQTSKGFFQLDLNFRTQWNDLLKRIAEDLILPNLKYLPNPENFIEVQEYLSKDINKFKILAILRNGLYGSERINSELTRILLSHKKERVASLGNRLYFAGMPIMITQNDRVRGVFNGDTGVVLELETPRGEKELRALFVIEGQIRDFALDTLPPHEPAFAITVHKSQGSEYDSILIVFPPDPEEENADLSLELFKKEILYTALTRAKRSVLLLAEDRLLEYSLTNKFDRLTGFQLD</sequence>
<name>A0A4R9G0H1_9LEPT</name>
<gene>
    <name evidence="3 5" type="primary">recD</name>
    <name evidence="5" type="ORF">EHO59_10735</name>
</gene>
<dbReference type="Proteomes" id="UP000297453">
    <property type="component" value="Unassembled WGS sequence"/>
</dbReference>
<dbReference type="InterPro" id="IPR027785">
    <property type="entry name" value="UvrD-like_helicase_C"/>
</dbReference>
<keyword evidence="3" id="KW-0347">Helicase</keyword>
<dbReference type="NCBIfam" id="TIGR01447">
    <property type="entry name" value="recD"/>
    <property type="match status" value="1"/>
</dbReference>
<dbReference type="GO" id="GO:0000724">
    <property type="term" value="P:double-strand break repair via homologous recombination"/>
    <property type="evidence" value="ECO:0007669"/>
    <property type="project" value="UniProtKB-UniRule"/>
</dbReference>
<comment type="catalytic activity">
    <reaction evidence="3">
        <text>ATP + H2O = ADP + phosphate + H(+)</text>
        <dbReference type="Rhea" id="RHEA:13065"/>
        <dbReference type="ChEBI" id="CHEBI:15377"/>
        <dbReference type="ChEBI" id="CHEBI:15378"/>
        <dbReference type="ChEBI" id="CHEBI:30616"/>
        <dbReference type="ChEBI" id="CHEBI:43474"/>
        <dbReference type="ChEBI" id="CHEBI:456216"/>
        <dbReference type="EC" id="5.6.2.3"/>
    </reaction>
</comment>
<comment type="function">
    <text evidence="3">A helicase/nuclease that prepares dsDNA breaks (DSB) for recombinational DNA repair. Binds to DSBs and unwinds DNA via a highly rapid and processive ATP-dependent bidirectional helicase activity. Unwinds dsDNA until it encounters a Chi (crossover hotspot instigator) sequence from the 3' direction. Cuts ssDNA a few nucleotides 3' to the Chi site. The properties and activities of the enzyme are changed at Chi. The Chi-altered holoenzyme produces a long 3'-ssDNA overhang and facilitates RecA-binding to the ssDNA for homologous DNA recombination and repair. Holoenzyme degrades any linearized DNA that is unable to undergo homologous recombination. In the holoenzyme this subunit has ssDNA-dependent ATPase and 5'-3' helicase activity. When added to pre-assembled RecBC greatly stimulates nuclease activity and augments holoenzyme processivity. Negatively regulates the RecA-loading ability of RecBCD.</text>
</comment>
<comment type="miscellaneous">
    <text evidence="3">In the RecBCD complex, RecB has a slow 3'-5' helicase, an exonuclease activity and loads RecA onto ssDNA, RecD has a fast 5'-3' helicase activity, while RecC stimulates the ATPase and processivity of the RecB helicase and contributes to recognition of the Chi site.</text>
</comment>
<keyword evidence="3" id="KW-0238">DNA-binding</keyword>
<dbReference type="PANTHER" id="PTHR43788:SF6">
    <property type="entry name" value="DNA HELICASE B"/>
    <property type="match status" value="1"/>
</dbReference>
<dbReference type="PANTHER" id="PTHR43788">
    <property type="entry name" value="DNA2/NAM7 HELICASE FAMILY MEMBER"/>
    <property type="match status" value="1"/>
</dbReference>
<evidence type="ECO:0000313" key="6">
    <source>
        <dbReference type="Proteomes" id="UP000297453"/>
    </source>
</evidence>
<comment type="caution">
    <text evidence="5">The sequence shown here is derived from an EMBL/GenBank/DDBJ whole genome shotgun (WGS) entry which is preliminary data.</text>
</comment>
<dbReference type="EC" id="5.6.2.3" evidence="3"/>
<dbReference type="RefSeq" id="WP_135587810.1">
    <property type="nucleotide sequence ID" value="NZ_RQEP01000012.1"/>
</dbReference>
<evidence type="ECO:0000256" key="3">
    <source>
        <dbReference type="HAMAP-Rule" id="MF_01487"/>
    </source>
</evidence>
<dbReference type="Gene3D" id="2.30.30.940">
    <property type="match status" value="1"/>
</dbReference>
<evidence type="ECO:0000259" key="4">
    <source>
        <dbReference type="Pfam" id="PF13538"/>
    </source>
</evidence>
<keyword evidence="2 3" id="KW-0067">ATP-binding</keyword>
<keyword evidence="1 3" id="KW-0547">Nucleotide-binding</keyword>
<accession>A0A4R9G0H1</accession>
<feature type="domain" description="UvrD-like helicase C-terminal" evidence="4">
    <location>
        <begin position="516"/>
        <end position="570"/>
    </location>
</feature>
<dbReference type="InterPro" id="IPR027417">
    <property type="entry name" value="P-loop_NTPase"/>
</dbReference>
<keyword evidence="3" id="KW-0413">Isomerase</keyword>
<dbReference type="GO" id="GO:0016887">
    <property type="term" value="F:ATP hydrolysis activity"/>
    <property type="evidence" value="ECO:0007669"/>
    <property type="project" value="RHEA"/>
</dbReference>
<dbReference type="GO" id="GO:0043139">
    <property type="term" value="F:5'-3' DNA helicase activity"/>
    <property type="evidence" value="ECO:0007669"/>
    <property type="project" value="UniProtKB-UniRule"/>
</dbReference>
<protein>
    <recommendedName>
        <fullName evidence="3">RecBCD enzyme subunit RecD</fullName>
        <ecNumber evidence="3">5.6.2.3</ecNumber>
    </recommendedName>
    <alternativeName>
        <fullName evidence="3">DNA 5'-3' helicase subunit RecD</fullName>
    </alternativeName>
    <alternativeName>
        <fullName evidence="3">Exonuclease V subunit RecD</fullName>
        <shortName evidence="3">ExoV subunit RecD</shortName>
    </alternativeName>
    <alternativeName>
        <fullName evidence="3">Helicase/nuclease RecBCD subunit RecD</fullName>
    </alternativeName>
</protein>
<dbReference type="Gene3D" id="3.40.50.300">
    <property type="entry name" value="P-loop containing nucleotide triphosphate hydrolases"/>
    <property type="match status" value="2"/>
</dbReference>
<dbReference type="SUPFAM" id="SSF52540">
    <property type="entry name" value="P-loop containing nucleoside triphosphate hydrolases"/>
    <property type="match status" value="1"/>
</dbReference>
<evidence type="ECO:0000256" key="2">
    <source>
        <dbReference type="ARBA" id="ARBA00022840"/>
    </source>
</evidence>
<keyword evidence="3 5" id="KW-0378">Hydrolase</keyword>
<organism evidence="5 6">
    <name type="scientific">Leptospira semungkisensis</name>
    <dbReference type="NCBI Taxonomy" id="2484985"/>
    <lineage>
        <taxon>Bacteria</taxon>
        <taxon>Pseudomonadati</taxon>
        <taxon>Spirochaetota</taxon>
        <taxon>Spirochaetia</taxon>
        <taxon>Leptospirales</taxon>
        <taxon>Leptospiraceae</taxon>
        <taxon>Leptospira</taxon>
    </lineage>
</organism>
<dbReference type="GO" id="GO:0009338">
    <property type="term" value="C:exodeoxyribonuclease V complex"/>
    <property type="evidence" value="ECO:0007669"/>
    <property type="project" value="InterPro"/>
</dbReference>
<keyword evidence="3" id="KW-0234">DNA repair</keyword>
<dbReference type="GO" id="GO:0008854">
    <property type="term" value="F:exodeoxyribonuclease V activity"/>
    <property type="evidence" value="ECO:0007669"/>
    <property type="project" value="InterPro"/>
</dbReference>
<dbReference type="AlphaFoldDB" id="A0A4R9G0H1"/>
<dbReference type="Pfam" id="PF13538">
    <property type="entry name" value="UvrD_C_2"/>
    <property type="match status" value="1"/>
</dbReference>
<dbReference type="CDD" id="cd18809">
    <property type="entry name" value="SF1_C_RecD"/>
    <property type="match status" value="1"/>
</dbReference>
<dbReference type="InterPro" id="IPR050534">
    <property type="entry name" value="Coronavir_polyprotein_1ab"/>
</dbReference>
<feature type="binding site" evidence="3">
    <location>
        <begin position="151"/>
        <end position="158"/>
    </location>
    <ligand>
        <name>ATP</name>
        <dbReference type="ChEBI" id="CHEBI:30616"/>
    </ligand>
</feature>
<dbReference type="OrthoDB" id="9803432at2"/>
<dbReference type="Pfam" id="PF13245">
    <property type="entry name" value="AAA_19"/>
    <property type="match status" value="1"/>
</dbReference>
<keyword evidence="3" id="KW-0540">Nuclease</keyword>
<proteinExistence type="inferred from homology"/>
<dbReference type="GO" id="GO:0017116">
    <property type="term" value="F:single-stranded DNA helicase activity"/>
    <property type="evidence" value="ECO:0007669"/>
    <property type="project" value="TreeGrafter"/>
</dbReference>
<dbReference type="InterPro" id="IPR006344">
    <property type="entry name" value="RecD"/>
</dbReference>
<dbReference type="GO" id="GO:0005524">
    <property type="term" value="F:ATP binding"/>
    <property type="evidence" value="ECO:0007669"/>
    <property type="project" value="UniProtKB-UniRule"/>
</dbReference>
<reference evidence="5" key="1">
    <citation type="journal article" date="2019" name="PLoS Negl. Trop. Dis.">
        <title>Revisiting the worldwide diversity of Leptospira species in the environment.</title>
        <authorList>
            <person name="Vincent A.T."/>
            <person name="Schiettekatte O."/>
            <person name="Bourhy P."/>
            <person name="Veyrier F.J."/>
            <person name="Picardeau M."/>
        </authorList>
    </citation>
    <scope>NUCLEOTIDE SEQUENCE [LARGE SCALE GENOMIC DNA]</scope>
    <source>
        <strain evidence="5">SSS9</strain>
    </source>
</reference>
<keyword evidence="3" id="KW-0269">Exonuclease</keyword>
<comment type="subunit">
    <text evidence="3">Heterotrimer of RecB, RecC and RecD. All subunits contribute to DNA-binding.</text>
</comment>
<dbReference type="GO" id="GO:0003677">
    <property type="term" value="F:DNA binding"/>
    <property type="evidence" value="ECO:0007669"/>
    <property type="project" value="UniProtKB-UniRule"/>
</dbReference>
<keyword evidence="3" id="KW-0227">DNA damage</keyword>
<dbReference type="EMBL" id="RQEP01000012">
    <property type="protein sequence ID" value="TGK03987.1"/>
    <property type="molecule type" value="Genomic_DNA"/>
</dbReference>
<evidence type="ECO:0000256" key="1">
    <source>
        <dbReference type="ARBA" id="ARBA00022741"/>
    </source>
</evidence>